<evidence type="ECO:0008006" key="9">
    <source>
        <dbReference type="Google" id="ProtNLM"/>
    </source>
</evidence>
<feature type="transmembrane region" description="Helical" evidence="6">
    <location>
        <begin position="33"/>
        <end position="51"/>
    </location>
</feature>
<dbReference type="Proteomes" id="UP000503540">
    <property type="component" value="Chromosome"/>
</dbReference>
<dbReference type="EMBL" id="CP046172">
    <property type="protein sequence ID" value="QIS14415.1"/>
    <property type="molecule type" value="Genomic_DNA"/>
</dbReference>
<accession>A0A6G9YM86</accession>
<evidence type="ECO:0000256" key="6">
    <source>
        <dbReference type="SAM" id="Phobius"/>
    </source>
</evidence>
<dbReference type="RefSeq" id="WP_167476829.1">
    <property type="nucleotide sequence ID" value="NZ_CP046172.1"/>
</dbReference>
<evidence type="ECO:0000256" key="3">
    <source>
        <dbReference type="ARBA" id="ARBA00022692"/>
    </source>
</evidence>
<evidence type="ECO:0000256" key="5">
    <source>
        <dbReference type="ARBA" id="ARBA00023136"/>
    </source>
</evidence>
<dbReference type="KEGG" id="nah:F5544_32890"/>
<evidence type="ECO:0000313" key="8">
    <source>
        <dbReference type="Proteomes" id="UP000503540"/>
    </source>
</evidence>
<dbReference type="Pfam" id="PF04066">
    <property type="entry name" value="MrpF_PhaF"/>
    <property type="match status" value="1"/>
</dbReference>
<keyword evidence="3 6" id="KW-0812">Transmembrane</keyword>
<comment type="subcellular location">
    <subcellularLocation>
        <location evidence="1">Cell membrane</location>
        <topology evidence="1">Multi-pass membrane protein</topology>
    </subcellularLocation>
</comment>
<evidence type="ECO:0000256" key="1">
    <source>
        <dbReference type="ARBA" id="ARBA00004651"/>
    </source>
</evidence>
<name>A0A6G9YM86_9NOCA</name>
<organism evidence="7 8">
    <name type="scientific">Nocardia arthritidis</name>
    <dbReference type="NCBI Taxonomy" id="228602"/>
    <lineage>
        <taxon>Bacteria</taxon>
        <taxon>Bacillati</taxon>
        <taxon>Actinomycetota</taxon>
        <taxon>Actinomycetes</taxon>
        <taxon>Mycobacteriales</taxon>
        <taxon>Nocardiaceae</taxon>
        <taxon>Nocardia</taxon>
    </lineage>
</organism>
<reference evidence="7 8" key="1">
    <citation type="journal article" date="2019" name="ACS Chem. Biol.">
        <title>Identification and Mobilization of a Cryptic Antibiotic Biosynthesis Gene Locus from a Human-Pathogenic Nocardia Isolate.</title>
        <authorList>
            <person name="Herisse M."/>
            <person name="Ishida K."/>
            <person name="Porter J.L."/>
            <person name="Howden B."/>
            <person name="Hertweck C."/>
            <person name="Stinear T.P."/>
            <person name="Pidot S.J."/>
        </authorList>
    </citation>
    <scope>NUCLEOTIDE SEQUENCE [LARGE SCALE GENOMIC DNA]</scope>
    <source>
        <strain evidence="7 8">AUSMDU00012717</strain>
    </source>
</reference>
<keyword evidence="8" id="KW-1185">Reference proteome</keyword>
<evidence type="ECO:0000256" key="4">
    <source>
        <dbReference type="ARBA" id="ARBA00022989"/>
    </source>
</evidence>
<keyword evidence="4 6" id="KW-1133">Transmembrane helix</keyword>
<evidence type="ECO:0000313" key="7">
    <source>
        <dbReference type="EMBL" id="QIS14415.1"/>
    </source>
</evidence>
<gene>
    <name evidence="7" type="ORF">F5544_32890</name>
</gene>
<dbReference type="InterPro" id="IPR007208">
    <property type="entry name" value="MrpF/PhaF-like"/>
</dbReference>
<dbReference type="AlphaFoldDB" id="A0A6G9YM86"/>
<evidence type="ECO:0000256" key="2">
    <source>
        <dbReference type="ARBA" id="ARBA00022475"/>
    </source>
</evidence>
<protein>
    <recommendedName>
        <fullName evidence="9">Sodium:proton antiporter</fullName>
    </recommendedName>
</protein>
<dbReference type="GO" id="GO:0015075">
    <property type="term" value="F:monoatomic ion transmembrane transporter activity"/>
    <property type="evidence" value="ECO:0007669"/>
    <property type="project" value="InterPro"/>
</dbReference>
<dbReference type="GO" id="GO:0005886">
    <property type="term" value="C:plasma membrane"/>
    <property type="evidence" value="ECO:0007669"/>
    <property type="project" value="UniProtKB-SubCell"/>
</dbReference>
<feature type="transmembrane region" description="Helical" evidence="6">
    <location>
        <begin position="58"/>
        <end position="80"/>
    </location>
</feature>
<keyword evidence="5 6" id="KW-0472">Membrane</keyword>
<proteinExistence type="predicted"/>
<sequence>MPVWLLVTGALLAGALPPGLALSARGPAEHRLVGLQLVSSVVVIVLVTASLGVGRPDYLIVPLVLVLLGFAGTLVFTRLAGESDD</sequence>
<keyword evidence="2" id="KW-1003">Cell membrane</keyword>